<dbReference type="Proteomes" id="UP000749559">
    <property type="component" value="Unassembled WGS sequence"/>
</dbReference>
<dbReference type="SMART" id="SM00369">
    <property type="entry name" value="LRR_TYP"/>
    <property type="match status" value="2"/>
</dbReference>
<evidence type="ECO:0000256" key="2">
    <source>
        <dbReference type="ARBA" id="ARBA00022729"/>
    </source>
</evidence>
<evidence type="ECO:0000256" key="3">
    <source>
        <dbReference type="ARBA" id="ARBA00022737"/>
    </source>
</evidence>
<accession>A0A8J1Y4U7</accession>
<dbReference type="PROSITE" id="PS51450">
    <property type="entry name" value="LRR"/>
    <property type="match status" value="1"/>
</dbReference>
<organism evidence="4 5">
    <name type="scientific">Owenia fusiformis</name>
    <name type="common">Polychaete worm</name>
    <dbReference type="NCBI Taxonomy" id="6347"/>
    <lineage>
        <taxon>Eukaryota</taxon>
        <taxon>Metazoa</taxon>
        <taxon>Spiralia</taxon>
        <taxon>Lophotrochozoa</taxon>
        <taxon>Annelida</taxon>
        <taxon>Polychaeta</taxon>
        <taxon>Sedentaria</taxon>
        <taxon>Canalipalpata</taxon>
        <taxon>Sabellida</taxon>
        <taxon>Oweniida</taxon>
        <taxon>Oweniidae</taxon>
        <taxon>Owenia</taxon>
    </lineage>
</organism>
<dbReference type="PANTHER" id="PTHR24373">
    <property type="entry name" value="SLIT RELATED LEUCINE-RICH REPEAT NEURONAL PROTEIN"/>
    <property type="match status" value="1"/>
</dbReference>
<dbReference type="InterPro" id="IPR003591">
    <property type="entry name" value="Leu-rich_rpt_typical-subtyp"/>
</dbReference>
<evidence type="ECO:0000313" key="5">
    <source>
        <dbReference type="Proteomes" id="UP000749559"/>
    </source>
</evidence>
<dbReference type="InterPro" id="IPR001611">
    <property type="entry name" value="Leu-rich_rpt"/>
</dbReference>
<sequence>MLHKQIFVLFQSMLLQTLVVCVLFRTVIPKSLQRKDTNMGKNNITLAGVSTKRTHLDLSYINMSTISSEALSGLKSLKSLDLQGKNLKILKTGLFSDLVSLQELNLQENEISTIETAAFSGLLSL</sequence>
<dbReference type="EMBL" id="CAIIXF020000008">
    <property type="protein sequence ID" value="CAH1792845.1"/>
    <property type="molecule type" value="Genomic_DNA"/>
</dbReference>
<feature type="non-terminal residue" evidence="4">
    <location>
        <position position="125"/>
    </location>
</feature>
<keyword evidence="5" id="KW-1185">Reference proteome</keyword>
<dbReference type="PANTHER" id="PTHR24373:SF398">
    <property type="entry name" value="LEUCINE-RICH REPEAT-CONTAINING G-PROTEIN COUPLED RECEPTOR 6"/>
    <property type="match status" value="1"/>
</dbReference>
<comment type="caution">
    <text evidence="4">The sequence shown here is derived from an EMBL/GenBank/DDBJ whole genome shotgun (WGS) entry which is preliminary data.</text>
</comment>
<dbReference type="OrthoDB" id="6162395at2759"/>
<keyword evidence="1" id="KW-0433">Leucine-rich repeat</keyword>
<dbReference type="Pfam" id="PF13855">
    <property type="entry name" value="LRR_8"/>
    <property type="match status" value="1"/>
</dbReference>
<gene>
    <name evidence="4" type="ORF">OFUS_LOCUS17769</name>
</gene>
<dbReference type="InterPro" id="IPR050328">
    <property type="entry name" value="Dev_Immune_Receptor"/>
</dbReference>
<protein>
    <submittedName>
        <fullName evidence="4">Uncharacterized protein</fullName>
    </submittedName>
</protein>
<dbReference type="GO" id="GO:0031012">
    <property type="term" value="C:extracellular matrix"/>
    <property type="evidence" value="ECO:0007669"/>
    <property type="project" value="TreeGrafter"/>
</dbReference>
<dbReference type="Gene3D" id="3.80.10.10">
    <property type="entry name" value="Ribonuclease Inhibitor"/>
    <property type="match status" value="1"/>
</dbReference>
<evidence type="ECO:0000313" key="4">
    <source>
        <dbReference type="EMBL" id="CAH1792845.1"/>
    </source>
</evidence>
<reference evidence="4" key="1">
    <citation type="submission" date="2022-03" db="EMBL/GenBank/DDBJ databases">
        <authorList>
            <person name="Martin C."/>
        </authorList>
    </citation>
    <scope>NUCLEOTIDE SEQUENCE</scope>
</reference>
<dbReference type="GO" id="GO:0005615">
    <property type="term" value="C:extracellular space"/>
    <property type="evidence" value="ECO:0007669"/>
    <property type="project" value="TreeGrafter"/>
</dbReference>
<evidence type="ECO:0000256" key="1">
    <source>
        <dbReference type="ARBA" id="ARBA00022614"/>
    </source>
</evidence>
<keyword evidence="2" id="KW-0732">Signal</keyword>
<dbReference type="InterPro" id="IPR032675">
    <property type="entry name" value="LRR_dom_sf"/>
</dbReference>
<dbReference type="AlphaFoldDB" id="A0A8J1Y4U7"/>
<keyword evidence="3" id="KW-0677">Repeat</keyword>
<proteinExistence type="predicted"/>
<dbReference type="SUPFAM" id="SSF52058">
    <property type="entry name" value="L domain-like"/>
    <property type="match status" value="1"/>
</dbReference>
<name>A0A8J1Y4U7_OWEFU</name>